<proteinExistence type="predicted"/>
<dbReference type="EMBL" id="BGZK01000578">
    <property type="protein sequence ID" value="GBP51269.1"/>
    <property type="molecule type" value="Genomic_DNA"/>
</dbReference>
<organism evidence="2 3">
    <name type="scientific">Eumeta variegata</name>
    <name type="common">Bagworm moth</name>
    <name type="synonym">Eumeta japonica</name>
    <dbReference type="NCBI Taxonomy" id="151549"/>
    <lineage>
        <taxon>Eukaryota</taxon>
        <taxon>Metazoa</taxon>
        <taxon>Ecdysozoa</taxon>
        <taxon>Arthropoda</taxon>
        <taxon>Hexapoda</taxon>
        <taxon>Insecta</taxon>
        <taxon>Pterygota</taxon>
        <taxon>Neoptera</taxon>
        <taxon>Endopterygota</taxon>
        <taxon>Lepidoptera</taxon>
        <taxon>Glossata</taxon>
        <taxon>Ditrysia</taxon>
        <taxon>Tineoidea</taxon>
        <taxon>Psychidae</taxon>
        <taxon>Oiketicinae</taxon>
        <taxon>Eumeta</taxon>
    </lineage>
</organism>
<evidence type="ECO:0000256" key="1">
    <source>
        <dbReference type="SAM" id="MobiDB-lite"/>
    </source>
</evidence>
<reference evidence="2 3" key="1">
    <citation type="journal article" date="2019" name="Commun. Biol.">
        <title>The bagworm genome reveals a unique fibroin gene that provides high tensile strength.</title>
        <authorList>
            <person name="Kono N."/>
            <person name="Nakamura H."/>
            <person name="Ohtoshi R."/>
            <person name="Tomita M."/>
            <person name="Numata K."/>
            <person name="Arakawa K."/>
        </authorList>
    </citation>
    <scope>NUCLEOTIDE SEQUENCE [LARGE SCALE GENOMIC DNA]</scope>
</reference>
<protein>
    <submittedName>
        <fullName evidence="2">Uncharacterized protein</fullName>
    </submittedName>
</protein>
<name>A0A4C1WLT8_EUMVA</name>
<evidence type="ECO:0000313" key="3">
    <source>
        <dbReference type="Proteomes" id="UP000299102"/>
    </source>
</evidence>
<dbReference type="Proteomes" id="UP000299102">
    <property type="component" value="Unassembled WGS sequence"/>
</dbReference>
<evidence type="ECO:0000313" key="2">
    <source>
        <dbReference type="EMBL" id="GBP51269.1"/>
    </source>
</evidence>
<comment type="caution">
    <text evidence="2">The sequence shown here is derived from an EMBL/GenBank/DDBJ whole genome shotgun (WGS) entry which is preliminary data.</text>
</comment>
<gene>
    <name evidence="2" type="ORF">EVAR_48362_1</name>
</gene>
<feature type="region of interest" description="Disordered" evidence="1">
    <location>
        <begin position="1"/>
        <end position="23"/>
    </location>
</feature>
<dbReference type="AlphaFoldDB" id="A0A4C1WLT8"/>
<accession>A0A4C1WLT8</accession>
<sequence>MLDVGCGLEDEGAPAQRRQRHCKSISDDKSQYYLLTSNRYGVLWRPLSPQQRDNYQTSSNTLYVPIIFEGIPRFPWDAIIRF</sequence>
<keyword evidence="3" id="KW-1185">Reference proteome</keyword>